<name>A0ABV1Z026_9HYPH</name>
<organism evidence="1 2">
    <name type="scientific">Mesorhizobium caraganae</name>
    <dbReference type="NCBI Taxonomy" id="483206"/>
    <lineage>
        <taxon>Bacteria</taxon>
        <taxon>Pseudomonadati</taxon>
        <taxon>Pseudomonadota</taxon>
        <taxon>Alphaproteobacteria</taxon>
        <taxon>Hyphomicrobiales</taxon>
        <taxon>Phyllobacteriaceae</taxon>
        <taxon>Mesorhizobium</taxon>
    </lineage>
</organism>
<gene>
    <name evidence="1" type="ORF">NKI36_15060</name>
</gene>
<comment type="caution">
    <text evidence="1">The sequence shown here is derived from an EMBL/GenBank/DDBJ whole genome shotgun (WGS) entry which is preliminary data.</text>
</comment>
<sequence length="70" mass="7704">MIVTSAGGLAGAVFLFDHDRRVRNLDAVAAREGRAKKRLRMALPDAVRAFNVIHDTKRGIITGIMWIACI</sequence>
<reference evidence="1 2" key="1">
    <citation type="journal article" date="2024" name="Proc. Natl. Acad. Sci. U.S.A.">
        <title>The evolutionary genomics of adaptation to stress in wild rhizobium bacteria.</title>
        <authorList>
            <person name="Kehlet-Delgado H."/>
            <person name="Montoya A.P."/>
            <person name="Jensen K.T."/>
            <person name="Wendlandt C.E."/>
            <person name="Dexheimer C."/>
            <person name="Roberts M."/>
            <person name="Torres Martinez L."/>
            <person name="Friesen M.L."/>
            <person name="Griffitts J.S."/>
            <person name="Porter S.S."/>
        </authorList>
    </citation>
    <scope>NUCLEOTIDE SEQUENCE [LARGE SCALE GENOMIC DNA]</scope>
    <source>
        <strain evidence="1 2">M0641</strain>
    </source>
</reference>
<dbReference type="RefSeq" id="WP_352558534.1">
    <property type="nucleotide sequence ID" value="NZ_JAMYQB010000011.1"/>
</dbReference>
<evidence type="ECO:0000313" key="2">
    <source>
        <dbReference type="Proteomes" id="UP001433071"/>
    </source>
</evidence>
<dbReference type="Proteomes" id="UP001433071">
    <property type="component" value="Unassembled WGS sequence"/>
</dbReference>
<proteinExistence type="predicted"/>
<accession>A0ABV1Z026</accession>
<keyword evidence="2" id="KW-1185">Reference proteome</keyword>
<evidence type="ECO:0000313" key="1">
    <source>
        <dbReference type="EMBL" id="MER9405357.1"/>
    </source>
</evidence>
<dbReference type="EMBL" id="JAMYQB010000011">
    <property type="protein sequence ID" value="MER9405357.1"/>
    <property type="molecule type" value="Genomic_DNA"/>
</dbReference>
<protein>
    <submittedName>
        <fullName evidence="1">Uncharacterized protein</fullName>
    </submittedName>
</protein>